<accession>A0A7R9BK79</accession>
<evidence type="ECO:0000313" key="1">
    <source>
        <dbReference type="EMBL" id="CAD7275757.1"/>
    </source>
</evidence>
<dbReference type="Proteomes" id="UP000678499">
    <property type="component" value="Unassembled WGS sequence"/>
</dbReference>
<sequence>MSSDEDVRAISVGELSKIREELEASLVRGKVITVNLQVHRKLCLVHANSSEKSKKVRPPFGIALETLPKVRIELKNGAEAFVPRIINDLVEIIRTKSTDVPLVFRKAGSVSRVRYLEWCDWATQLGMPMQWPKSN</sequence>
<protein>
    <submittedName>
        <fullName evidence="1">Uncharacterized protein</fullName>
    </submittedName>
</protein>
<name>A0A7R9BK79_9CRUS</name>
<dbReference type="EMBL" id="CAJPEX010000478">
    <property type="protein sequence ID" value="CAG0915909.1"/>
    <property type="molecule type" value="Genomic_DNA"/>
</dbReference>
<dbReference type="EMBL" id="OA882515">
    <property type="protein sequence ID" value="CAD7275757.1"/>
    <property type="molecule type" value="Genomic_DNA"/>
</dbReference>
<proteinExistence type="predicted"/>
<reference evidence="1" key="1">
    <citation type="submission" date="2020-11" db="EMBL/GenBank/DDBJ databases">
        <authorList>
            <person name="Tran Van P."/>
        </authorList>
    </citation>
    <scope>NUCLEOTIDE SEQUENCE</scope>
</reference>
<dbReference type="InterPro" id="IPR008936">
    <property type="entry name" value="Rho_GTPase_activation_prot"/>
</dbReference>
<gene>
    <name evidence="1" type="ORF">NMOB1V02_LOCUS3546</name>
</gene>
<dbReference type="AlphaFoldDB" id="A0A7R9BK79"/>
<dbReference type="Gene3D" id="1.10.555.10">
    <property type="entry name" value="Rho GTPase activation protein"/>
    <property type="match status" value="1"/>
</dbReference>
<keyword evidence="2" id="KW-1185">Reference proteome</keyword>
<evidence type="ECO:0000313" key="2">
    <source>
        <dbReference type="Proteomes" id="UP000678499"/>
    </source>
</evidence>
<organism evidence="1">
    <name type="scientific">Notodromas monacha</name>
    <dbReference type="NCBI Taxonomy" id="399045"/>
    <lineage>
        <taxon>Eukaryota</taxon>
        <taxon>Metazoa</taxon>
        <taxon>Ecdysozoa</taxon>
        <taxon>Arthropoda</taxon>
        <taxon>Crustacea</taxon>
        <taxon>Oligostraca</taxon>
        <taxon>Ostracoda</taxon>
        <taxon>Podocopa</taxon>
        <taxon>Podocopida</taxon>
        <taxon>Cypridocopina</taxon>
        <taxon>Cypridoidea</taxon>
        <taxon>Cyprididae</taxon>
        <taxon>Notodromas</taxon>
    </lineage>
</organism>